<evidence type="ECO:0000256" key="1">
    <source>
        <dbReference type="SAM" id="SignalP"/>
    </source>
</evidence>
<evidence type="ECO:0000313" key="3">
    <source>
        <dbReference type="Proteomes" id="UP001499959"/>
    </source>
</evidence>
<sequence>MTPIRTASRVRSVPQRLALSLCLALTTALAAPLFASPTAKQTLLDIDKTTYSGQLELHVDRYDPPGKDGKPAVPERYRAQVLFERPDRFRLVLRPGEWNEFRAVGEAGIVRWLHPATGISGKQAAEDVTDPLALWLLGTAGDLLRFTGATDLPPGGMKGGLRGVRLDPETYGTTVVQATAWFDKETPVGMEFRLQDGSSVFVSILRFDRNVQTSPGDFQL</sequence>
<gene>
    <name evidence="2" type="ORF">GCM10023307_22470</name>
</gene>
<proteinExistence type="predicted"/>
<evidence type="ECO:0000313" key="2">
    <source>
        <dbReference type="EMBL" id="GAA4796084.1"/>
    </source>
</evidence>
<evidence type="ECO:0008006" key="4">
    <source>
        <dbReference type="Google" id="ProtNLM"/>
    </source>
</evidence>
<dbReference type="EMBL" id="BAABJE010000010">
    <property type="protein sequence ID" value="GAA4796084.1"/>
    <property type="molecule type" value="Genomic_DNA"/>
</dbReference>
<feature type="signal peptide" evidence="1">
    <location>
        <begin position="1"/>
        <end position="30"/>
    </location>
</feature>
<reference evidence="3" key="1">
    <citation type="journal article" date="2019" name="Int. J. Syst. Evol. Microbiol.">
        <title>The Global Catalogue of Microorganisms (GCM) 10K type strain sequencing project: providing services to taxonomists for standard genome sequencing and annotation.</title>
        <authorList>
            <consortium name="The Broad Institute Genomics Platform"/>
            <consortium name="The Broad Institute Genome Sequencing Center for Infectious Disease"/>
            <person name="Wu L."/>
            <person name="Ma J."/>
        </authorList>
    </citation>
    <scope>NUCLEOTIDE SEQUENCE [LARGE SCALE GENOMIC DNA]</scope>
    <source>
        <strain evidence="3">JCM 18204</strain>
    </source>
</reference>
<keyword evidence="1" id="KW-0732">Signal</keyword>
<feature type="chain" id="PRO_5046029266" description="Outer membrane lipoprotein carrier protein LolA" evidence="1">
    <location>
        <begin position="31"/>
        <end position="220"/>
    </location>
</feature>
<keyword evidence="3" id="KW-1185">Reference proteome</keyword>
<comment type="caution">
    <text evidence="2">The sequence shown here is derived from an EMBL/GenBank/DDBJ whole genome shotgun (WGS) entry which is preliminary data.</text>
</comment>
<dbReference type="RefSeq" id="WP_345303414.1">
    <property type="nucleotide sequence ID" value="NZ_BAABJE010000010.1"/>
</dbReference>
<name>A0ABP9BK64_9GAMM</name>
<protein>
    <recommendedName>
        <fullName evidence="4">Outer membrane lipoprotein carrier protein LolA</fullName>
    </recommendedName>
</protein>
<dbReference type="Proteomes" id="UP001499959">
    <property type="component" value="Unassembled WGS sequence"/>
</dbReference>
<organism evidence="2 3">
    <name type="scientific">Lysobacter hankyongensis</name>
    <dbReference type="NCBI Taxonomy" id="1176535"/>
    <lineage>
        <taxon>Bacteria</taxon>
        <taxon>Pseudomonadati</taxon>
        <taxon>Pseudomonadota</taxon>
        <taxon>Gammaproteobacteria</taxon>
        <taxon>Lysobacterales</taxon>
        <taxon>Lysobacteraceae</taxon>
        <taxon>Lysobacter</taxon>
    </lineage>
</organism>
<accession>A0ABP9BK64</accession>